<evidence type="ECO:0000259" key="9">
    <source>
        <dbReference type="Pfam" id="PF01937"/>
    </source>
</evidence>
<dbReference type="AlphaFoldDB" id="D2AQY1"/>
<comment type="catalytic activity">
    <reaction evidence="7">
        <text>beta-D-fructose 6-phosphate = dihydroxyacetone + D-glyceraldehyde 3-phosphate</text>
        <dbReference type="Rhea" id="RHEA:28002"/>
        <dbReference type="ChEBI" id="CHEBI:16016"/>
        <dbReference type="ChEBI" id="CHEBI:57634"/>
        <dbReference type="ChEBI" id="CHEBI:59776"/>
    </reaction>
</comment>
<keyword evidence="4" id="KW-0479">Metal-binding</keyword>
<keyword evidence="6" id="KW-0464">Manganese</keyword>
<dbReference type="Proteomes" id="UP000002029">
    <property type="component" value="Chromosome"/>
</dbReference>
<sequence length="403" mass="43681">MADDDVRGRSGEPAVTSGDPPVIRSDVPGSFPWSVLHDRHPALIRKVGDATPYGPDRRRALDLLLREITDGVIGPLERAAHDRELWESWDRGHVGRRWDDAPFLWAESYFYRKLLAAVGYFDPGPWRGVDPFEPFKQAELLGKGVEAELRALDGVPGMPPGEQAQTLLQRALWGNQADLGFRLSAGGAQAGGRTTGLTADDSDLLWPAVDGPRPARICFVADNAAGELLPDLALIDHLLHARGAREVLLHVKPTPYYVSDAVPADVIACVRRLSAAGGRAGEVGERLWGAMGSGRLAVRAHVFSCAPLPYSEMPEDLREEFASASLTIMKGDLNYRRLVGDRMWPPTTPFASAVGYFPGPVAALRTLKSDVVMGLGADVVTELDAGGRPWRTSGTHALIQVRP</sequence>
<dbReference type="InterPro" id="IPR036075">
    <property type="entry name" value="ARMT-1-like_metal-bd_sf"/>
</dbReference>
<dbReference type="GO" id="GO:0046872">
    <property type="term" value="F:metal ion binding"/>
    <property type="evidence" value="ECO:0007669"/>
    <property type="project" value="UniProtKB-KW"/>
</dbReference>
<protein>
    <recommendedName>
        <fullName evidence="9">Damage-control phosphatase ARMT1-like metal-binding domain-containing protein</fullName>
    </recommendedName>
</protein>
<dbReference type="Gene3D" id="3.40.50.10880">
    <property type="entry name" value="Uncharacterised protein PF01937, DUF89, domain 3"/>
    <property type="match status" value="1"/>
</dbReference>
<proteinExistence type="inferred from homology"/>
<keyword evidence="5" id="KW-0378">Hydrolase</keyword>
<evidence type="ECO:0000256" key="5">
    <source>
        <dbReference type="ARBA" id="ARBA00022801"/>
    </source>
</evidence>
<dbReference type="eggNOG" id="COG1578">
    <property type="taxonomic scope" value="Bacteria"/>
</dbReference>
<comment type="catalytic activity">
    <reaction evidence="1">
        <text>beta-D-fructose 1-phosphate + H2O = D-fructose + phosphate</text>
        <dbReference type="Rhea" id="RHEA:35603"/>
        <dbReference type="ChEBI" id="CHEBI:15377"/>
        <dbReference type="ChEBI" id="CHEBI:37721"/>
        <dbReference type="ChEBI" id="CHEBI:43474"/>
        <dbReference type="ChEBI" id="CHEBI:138881"/>
    </reaction>
</comment>
<feature type="region of interest" description="Disordered" evidence="8">
    <location>
        <begin position="1"/>
        <end position="25"/>
    </location>
</feature>
<evidence type="ECO:0000256" key="3">
    <source>
        <dbReference type="ARBA" id="ARBA00009519"/>
    </source>
</evidence>
<dbReference type="PANTHER" id="PTHR12260:SF6">
    <property type="entry name" value="DAMAGE-CONTROL PHOSPHATASE ARMT1"/>
    <property type="match status" value="1"/>
</dbReference>
<evidence type="ECO:0000313" key="11">
    <source>
        <dbReference type="Proteomes" id="UP000002029"/>
    </source>
</evidence>
<evidence type="ECO:0000256" key="2">
    <source>
        <dbReference type="ARBA" id="ARBA00001936"/>
    </source>
</evidence>
<comment type="cofactor">
    <cofactor evidence="2">
        <name>Mn(2+)</name>
        <dbReference type="ChEBI" id="CHEBI:29035"/>
    </cofactor>
</comment>
<dbReference type="HOGENOM" id="CLU_030117_3_0_11"/>
<evidence type="ECO:0000256" key="8">
    <source>
        <dbReference type="SAM" id="MobiDB-lite"/>
    </source>
</evidence>
<evidence type="ECO:0000256" key="4">
    <source>
        <dbReference type="ARBA" id="ARBA00022723"/>
    </source>
</evidence>
<dbReference type="KEGG" id="sro:Sros_3595"/>
<feature type="compositionally biased region" description="Basic and acidic residues" evidence="8">
    <location>
        <begin position="1"/>
        <end position="10"/>
    </location>
</feature>
<reference evidence="10 11" key="1">
    <citation type="journal article" date="2010" name="Stand. Genomic Sci.">
        <title>Complete genome sequence of Streptosporangium roseum type strain (NI 9100).</title>
        <authorList>
            <person name="Nolan M."/>
            <person name="Sikorski J."/>
            <person name="Jando M."/>
            <person name="Lucas S."/>
            <person name="Lapidus A."/>
            <person name="Glavina Del Rio T."/>
            <person name="Chen F."/>
            <person name="Tice H."/>
            <person name="Pitluck S."/>
            <person name="Cheng J.F."/>
            <person name="Chertkov O."/>
            <person name="Sims D."/>
            <person name="Meincke L."/>
            <person name="Brettin T."/>
            <person name="Han C."/>
            <person name="Detter J.C."/>
            <person name="Bruce D."/>
            <person name="Goodwin L."/>
            <person name="Land M."/>
            <person name="Hauser L."/>
            <person name="Chang Y.J."/>
            <person name="Jeffries C.D."/>
            <person name="Ivanova N."/>
            <person name="Mavromatis K."/>
            <person name="Mikhailova N."/>
            <person name="Chen A."/>
            <person name="Palaniappan K."/>
            <person name="Chain P."/>
            <person name="Rohde M."/>
            <person name="Goker M."/>
            <person name="Bristow J."/>
            <person name="Eisen J.A."/>
            <person name="Markowitz V."/>
            <person name="Hugenholtz P."/>
            <person name="Kyrpides N.C."/>
            <person name="Klenk H.P."/>
        </authorList>
    </citation>
    <scope>NUCLEOTIDE SEQUENCE [LARGE SCALE GENOMIC DNA]</scope>
    <source>
        <strain evidence="11">ATCC 12428 / DSM 43021 / JCM 3005 / NI 9100</strain>
    </source>
</reference>
<dbReference type="InterPro" id="IPR002791">
    <property type="entry name" value="ARMT1-like_metal-bd"/>
</dbReference>
<dbReference type="PANTHER" id="PTHR12260">
    <property type="entry name" value="DAMAGE-CONTROL PHOSPHATASE ARMT1"/>
    <property type="match status" value="1"/>
</dbReference>
<organism evidence="10 11">
    <name type="scientific">Streptosporangium roseum (strain ATCC 12428 / DSM 43021 / JCM 3005 / KCTC 9067 / NCIMB 10171 / NRRL 2505 / NI 9100)</name>
    <dbReference type="NCBI Taxonomy" id="479432"/>
    <lineage>
        <taxon>Bacteria</taxon>
        <taxon>Bacillati</taxon>
        <taxon>Actinomycetota</taxon>
        <taxon>Actinomycetes</taxon>
        <taxon>Streptosporangiales</taxon>
        <taxon>Streptosporangiaceae</taxon>
        <taxon>Streptosporangium</taxon>
    </lineage>
</organism>
<dbReference type="Pfam" id="PF01937">
    <property type="entry name" value="ARMT1-like_dom"/>
    <property type="match status" value="1"/>
</dbReference>
<gene>
    <name evidence="10" type="ordered locus">Sros_3595</name>
</gene>
<accession>D2AQY1</accession>
<dbReference type="InterPro" id="IPR039763">
    <property type="entry name" value="ARMT1"/>
</dbReference>
<evidence type="ECO:0000256" key="7">
    <source>
        <dbReference type="ARBA" id="ARBA00048809"/>
    </source>
</evidence>
<dbReference type="RefSeq" id="WP_012890271.1">
    <property type="nucleotide sequence ID" value="NC_013595.1"/>
</dbReference>
<evidence type="ECO:0000256" key="6">
    <source>
        <dbReference type="ARBA" id="ARBA00023211"/>
    </source>
</evidence>
<dbReference type="GO" id="GO:0006974">
    <property type="term" value="P:DNA damage response"/>
    <property type="evidence" value="ECO:0007669"/>
    <property type="project" value="TreeGrafter"/>
</dbReference>
<evidence type="ECO:0000256" key="1">
    <source>
        <dbReference type="ARBA" id="ARBA00001326"/>
    </source>
</evidence>
<dbReference type="OrthoDB" id="146189at2"/>
<name>D2AQY1_STRRD</name>
<dbReference type="EMBL" id="CP001814">
    <property type="protein sequence ID" value="ACZ86528.1"/>
    <property type="molecule type" value="Genomic_DNA"/>
</dbReference>
<keyword evidence="11" id="KW-1185">Reference proteome</keyword>
<evidence type="ECO:0000313" key="10">
    <source>
        <dbReference type="EMBL" id="ACZ86528.1"/>
    </source>
</evidence>
<comment type="similarity">
    <text evidence="3">Belongs to the damage-control phosphatase family. Sugar phosphate phosphatase III subfamily.</text>
</comment>
<feature type="domain" description="Damage-control phosphatase ARMT1-like metal-binding" evidence="9">
    <location>
        <begin position="36"/>
        <end position="376"/>
    </location>
</feature>
<dbReference type="STRING" id="479432.Sros_3595"/>
<dbReference type="GO" id="GO:0016791">
    <property type="term" value="F:phosphatase activity"/>
    <property type="evidence" value="ECO:0007669"/>
    <property type="project" value="TreeGrafter"/>
</dbReference>
<dbReference type="SUPFAM" id="SSF111321">
    <property type="entry name" value="AF1104-like"/>
    <property type="match status" value="1"/>
</dbReference>